<evidence type="ECO:0000256" key="4">
    <source>
        <dbReference type="SAM" id="SignalP"/>
    </source>
</evidence>
<proteinExistence type="inferred from homology"/>
<dbReference type="AlphaFoldDB" id="A0A1W4X974"/>
<dbReference type="RefSeq" id="XP_018332589.1">
    <property type="nucleotide sequence ID" value="XM_018477087.2"/>
</dbReference>
<dbReference type="Gene3D" id="1.10.238.270">
    <property type="match status" value="1"/>
</dbReference>
<dbReference type="GO" id="GO:0005576">
    <property type="term" value="C:extracellular region"/>
    <property type="evidence" value="ECO:0007669"/>
    <property type="project" value="UniProtKB-SubCell"/>
</dbReference>
<keyword evidence="4" id="KW-0732">Signal</keyword>
<keyword evidence="3" id="KW-0964">Secreted</keyword>
<comment type="similarity">
    <text evidence="2">Belongs to the PBP/GOBP family.</text>
</comment>
<feature type="chain" id="PRO_5010705256" evidence="4">
    <location>
        <begin position="18"/>
        <end position="196"/>
    </location>
</feature>
<gene>
    <name evidence="6" type="primary">LOC108742071</name>
</gene>
<comment type="subcellular location">
    <subcellularLocation>
        <location evidence="1">Secreted</location>
    </subcellularLocation>
</comment>
<evidence type="ECO:0000256" key="1">
    <source>
        <dbReference type="ARBA" id="ARBA00004613"/>
    </source>
</evidence>
<dbReference type="InterPro" id="IPR006170">
    <property type="entry name" value="PBP/GOBP"/>
</dbReference>
<dbReference type="InterPro" id="IPR036728">
    <property type="entry name" value="PBP_GOBP_sf"/>
</dbReference>
<evidence type="ECO:0000256" key="3">
    <source>
        <dbReference type="ARBA" id="ARBA00022525"/>
    </source>
</evidence>
<evidence type="ECO:0000256" key="2">
    <source>
        <dbReference type="ARBA" id="ARBA00008098"/>
    </source>
</evidence>
<dbReference type="PANTHER" id="PTHR21066:SF17">
    <property type="entry name" value="AGAP011368-PA"/>
    <property type="match status" value="1"/>
</dbReference>
<dbReference type="Pfam" id="PF01395">
    <property type="entry name" value="PBP_GOBP"/>
    <property type="match status" value="1"/>
</dbReference>
<keyword evidence="5" id="KW-1185">Reference proteome</keyword>
<accession>A0A1W4X974</accession>
<dbReference type="InterPro" id="IPR052295">
    <property type="entry name" value="Odorant-binding_protein"/>
</dbReference>
<dbReference type="SUPFAM" id="SSF47565">
    <property type="entry name" value="Insect pheromone/odorant-binding proteins"/>
    <property type="match status" value="1"/>
</dbReference>
<evidence type="ECO:0000313" key="6">
    <source>
        <dbReference type="RefSeq" id="XP_018332589.1"/>
    </source>
</evidence>
<dbReference type="Proteomes" id="UP000192223">
    <property type="component" value="Unplaced"/>
</dbReference>
<evidence type="ECO:0000313" key="5">
    <source>
        <dbReference type="Proteomes" id="UP000192223"/>
    </source>
</evidence>
<sequence>MSSSLVVPLLIVGFAVANSFSENRHRAPIFEVCCEFEPFMAAPEDEKMKECISEILGDPKSMNHSNPPTDQELEELAEKIACIEECTAKKYELLDSDGNIVLAKLLEVAQGKINGTFMENHIEEAAKKCIEDIEKEIPKESKCNPKPLFLSNCLFFRSLENCPADQVKDKAKCETMIDEIKNGKFPHHFDPPPPEN</sequence>
<dbReference type="OrthoDB" id="6622484at2759"/>
<name>A0A1W4X974_AGRPL</name>
<reference evidence="6" key="1">
    <citation type="submission" date="2025-08" db="UniProtKB">
        <authorList>
            <consortium name="RefSeq"/>
        </authorList>
    </citation>
    <scope>IDENTIFICATION</scope>
    <source>
        <tissue evidence="6">Entire body</tissue>
    </source>
</reference>
<dbReference type="STRING" id="224129.A0A1W4X974"/>
<feature type="signal peptide" evidence="4">
    <location>
        <begin position="1"/>
        <end position="17"/>
    </location>
</feature>
<dbReference type="PANTHER" id="PTHR21066">
    <property type="entry name" value="ODORANT-BINDING PROTEIN 59A-RELATED"/>
    <property type="match status" value="1"/>
</dbReference>
<protein>
    <submittedName>
        <fullName evidence="6">Uncharacterized protein LOC108742071</fullName>
    </submittedName>
</protein>
<dbReference type="KEGG" id="apln:108742071"/>
<dbReference type="GeneID" id="108742071"/>
<dbReference type="InParanoid" id="A0A1W4X974"/>
<dbReference type="GO" id="GO:0005549">
    <property type="term" value="F:odorant binding"/>
    <property type="evidence" value="ECO:0007669"/>
    <property type="project" value="InterPro"/>
</dbReference>
<organism evidence="5 6">
    <name type="scientific">Agrilus planipennis</name>
    <name type="common">Emerald ash borer</name>
    <name type="synonym">Agrilus marcopoli</name>
    <dbReference type="NCBI Taxonomy" id="224129"/>
    <lineage>
        <taxon>Eukaryota</taxon>
        <taxon>Metazoa</taxon>
        <taxon>Ecdysozoa</taxon>
        <taxon>Arthropoda</taxon>
        <taxon>Hexapoda</taxon>
        <taxon>Insecta</taxon>
        <taxon>Pterygota</taxon>
        <taxon>Neoptera</taxon>
        <taxon>Endopterygota</taxon>
        <taxon>Coleoptera</taxon>
        <taxon>Polyphaga</taxon>
        <taxon>Elateriformia</taxon>
        <taxon>Buprestoidea</taxon>
        <taxon>Buprestidae</taxon>
        <taxon>Agrilinae</taxon>
        <taxon>Agrilus</taxon>
    </lineage>
</organism>